<dbReference type="Proteomes" id="UP000425960">
    <property type="component" value="Chromosome"/>
</dbReference>
<gene>
    <name evidence="1" type="ORF">DSCO28_45570</name>
</gene>
<dbReference type="RefSeq" id="WP_155324055.1">
    <property type="nucleotide sequence ID" value="NZ_AP021876.1"/>
</dbReference>
<sequence length="126" mass="14818">MSTDPILSVQLDNGLTMKCIDQSRKIAADRWYICIWIEIVVSVDKKWFTHFFMDEKKYQKIRDLLGPSVVFKQKHERNFVSEGEKAQIIETICQHASEMGRTYFCHADFPAKYILKCLHAKQTPFN</sequence>
<evidence type="ECO:0000313" key="1">
    <source>
        <dbReference type="EMBL" id="BBO83991.1"/>
    </source>
</evidence>
<protein>
    <submittedName>
        <fullName evidence="1">Uncharacterized protein</fullName>
    </submittedName>
</protein>
<evidence type="ECO:0000313" key="2">
    <source>
        <dbReference type="Proteomes" id="UP000425960"/>
    </source>
</evidence>
<accession>A0A5K7ZUZ8</accession>
<reference evidence="1 2" key="1">
    <citation type="submission" date="2019-11" db="EMBL/GenBank/DDBJ databases">
        <title>Comparative genomics of hydrocarbon-degrading Desulfosarcina strains.</title>
        <authorList>
            <person name="Watanabe M."/>
            <person name="Kojima H."/>
            <person name="Fukui M."/>
        </authorList>
    </citation>
    <scope>NUCLEOTIDE SEQUENCE [LARGE SCALE GENOMIC DNA]</scope>
    <source>
        <strain evidence="1 2">28bB2T</strain>
    </source>
</reference>
<organism evidence="1 2">
    <name type="scientific">Desulfosarcina ovata subsp. sediminis</name>
    <dbReference type="NCBI Taxonomy" id="885957"/>
    <lineage>
        <taxon>Bacteria</taxon>
        <taxon>Pseudomonadati</taxon>
        <taxon>Thermodesulfobacteriota</taxon>
        <taxon>Desulfobacteria</taxon>
        <taxon>Desulfobacterales</taxon>
        <taxon>Desulfosarcinaceae</taxon>
        <taxon>Desulfosarcina</taxon>
    </lineage>
</organism>
<dbReference type="AlphaFoldDB" id="A0A5K7ZUZ8"/>
<dbReference type="KEGG" id="dov:DSCO28_45570"/>
<dbReference type="EMBL" id="AP021876">
    <property type="protein sequence ID" value="BBO83991.1"/>
    <property type="molecule type" value="Genomic_DNA"/>
</dbReference>
<name>A0A5K7ZUZ8_9BACT</name>
<proteinExistence type="predicted"/>